<dbReference type="AlphaFoldDB" id="A0A1L9S466"/>
<dbReference type="GeneID" id="63754624"/>
<dbReference type="SUPFAM" id="SSF54427">
    <property type="entry name" value="NTF2-like"/>
    <property type="match status" value="1"/>
</dbReference>
<proteinExistence type="predicted"/>
<dbReference type="STRING" id="1073089.A0A1L9S466"/>
<evidence type="ECO:0000313" key="1">
    <source>
        <dbReference type="EMBL" id="OJJ41933.1"/>
    </source>
</evidence>
<accession>A0A1L9S466</accession>
<organism evidence="1 2">
    <name type="scientific">Aspergillus wentii DTO 134E9</name>
    <dbReference type="NCBI Taxonomy" id="1073089"/>
    <lineage>
        <taxon>Eukaryota</taxon>
        <taxon>Fungi</taxon>
        <taxon>Dikarya</taxon>
        <taxon>Ascomycota</taxon>
        <taxon>Pezizomycotina</taxon>
        <taxon>Eurotiomycetes</taxon>
        <taxon>Eurotiomycetidae</taxon>
        <taxon>Eurotiales</taxon>
        <taxon>Aspergillaceae</taxon>
        <taxon>Aspergillus</taxon>
        <taxon>Aspergillus subgen. Cremei</taxon>
    </lineage>
</organism>
<keyword evidence="2" id="KW-1185">Reference proteome</keyword>
<dbReference type="InterPro" id="IPR032710">
    <property type="entry name" value="NTF2-like_dom_sf"/>
</dbReference>
<dbReference type="RefSeq" id="XP_040695609.1">
    <property type="nucleotide sequence ID" value="XM_040838776.1"/>
</dbReference>
<dbReference type="Gene3D" id="3.10.450.50">
    <property type="match status" value="1"/>
</dbReference>
<evidence type="ECO:0000313" key="2">
    <source>
        <dbReference type="Proteomes" id="UP000184383"/>
    </source>
</evidence>
<dbReference type="EMBL" id="KV878209">
    <property type="protein sequence ID" value="OJJ41933.1"/>
    <property type="molecule type" value="Genomic_DNA"/>
</dbReference>
<dbReference type="OrthoDB" id="10264449at2759"/>
<dbReference type="VEuPathDB" id="FungiDB:ASPWEDRAFT_65102"/>
<gene>
    <name evidence="1" type="ORF">ASPWEDRAFT_65102</name>
</gene>
<protein>
    <recommendedName>
        <fullName evidence="3">SnoaL-like domain-containing protein</fullName>
    </recommendedName>
</protein>
<sequence>MRSPKIAKYPDTPFNPSYKQYLQTFFTDIDKPDPEDWKGLFTPDATVIMGAKKLAGENEIFACNTTVLNECQRVHRVNQVFPFGLNSDSAMVTGVLELVYPEGRDSTDFAAYCHMKDVDGAVKMDFCQVYFGC</sequence>
<evidence type="ECO:0008006" key="3">
    <source>
        <dbReference type="Google" id="ProtNLM"/>
    </source>
</evidence>
<name>A0A1L9S466_ASPWE</name>
<dbReference type="Proteomes" id="UP000184383">
    <property type="component" value="Unassembled WGS sequence"/>
</dbReference>
<reference evidence="2" key="1">
    <citation type="journal article" date="2017" name="Genome Biol.">
        <title>Comparative genomics reveals high biological diversity and specific adaptations in the industrially and medically important fungal genus Aspergillus.</title>
        <authorList>
            <person name="de Vries R.P."/>
            <person name="Riley R."/>
            <person name="Wiebenga A."/>
            <person name="Aguilar-Osorio G."/>
            <person name="Amillis S."/>
            <person name="Uchima C.A."/>
            <person name="Anderluh G."/>
            <person name="Asadollahi M."/>
            <person name="Askin M."/>
            <person name="Barry K."/>
            <person name="Battaglia E."/>
            <person name="Bayram O."/>
            <person name="Benocci T."/>
            <person name="Braus-Stromeyer S.A."/>
            <person name="Caldana C."/>
            <person name="Canovas D."/>
            <person name="Cerqueira G.C."/>
            <person name="Chen F."/>
            <person name="Chen W."/>
            <person name="Choi C."/>
            <person name="Clum A."/>
            <person name="Dos Santos R.A."/>
            <person name="Damasio A.R."/>
            <person name="Diallinas G."/>
            <person name="Emri T."/>
            <person name="Fekete E."/>
            <person name="Flipphi M."/>
            <person name="Freyberg S."/>
            <person name="Gallo A."/>
            <person name="Gournas C."/>
            <person name="Habgood R."/>
            <person name="Hainaut M."/>
            <person name="Harispe M.L."/>
            <person name="Henrissat B."/>
            <person name="Hilden K.S."/>
            <person name="Hope R."/>
            <person name="Hossain A."/>
            <person name="Karabika E."/>
            <person name="Karaffa L."/>
            <person name="Karanyi Z."/>
            <person name="Krasevec N."/>
            <person name="Kuo A."/>
            <person name="Kusch H."/>
            <person name="LaButti K."/>
            <person name="Lagendijk E.L."/>
            <person name="Lapidus A."/>
            <person name="Levasseur A."/>
            <person name="Lindquist E."/>
            <person name="Lipzen A."/>
            <person name="Logrieco A.F."/>
            <person name="MacCabe A."/>
            <person name="Maekelae M.R."/>
            <person name="Malavazi I."/>
            <person name="Melin P."/>
            <person name="Meyer V."/>
            <person name="Mielnichuk N."/>
            <person name="Miskei M."/>
            <person name="Molnar A.P."/>
            <person name="Mule G."/>
            <person name="Ngan C.Y."/>
            <person name="Orejas M."/>
            <person name="Orosz E."/>
            <person name="Ouedraogo J.P."/>
            <person name="Overkamp K.M."/>
            <person name="Park H.-S."/>
            <person name="Perrone G."/>
            <person name="Piumi F."/>
            <person name="Punt P.J."/>
            <person name="Ram A.F."/>
            <person name="Ramon A."/>
            <person name="Rauscher S."/>
            <person name="Record E."/>
            <person name="Riano-Pachon D.M."/>
            <person name="Robert V."/>
            <person name="Roehrig J."/>
            <person name="Ruller R."/>
            <person name="Salamov A."/>
            <person name="Salih N.S."/>
            <person name="Samson R.A."/>
            <person name="Sandor E."/>
            <person name="Sanguinetti M."/>
            <person name="Schuetze T."/>
            <person name="Sepcic K."/>
            <person name="Shelest E."/>
            <person name="Sherlock G."/>
            <person name="Sophianopoulou V."/>
            <person name="Squina F.M."/>
            <person name="Sun H."/>
            <person name="Susca A."/>
            <person name="Todd R.B."/>
            <person name="Tsang A."/>
            <person name="Unkles S.E."/>
            <person name="van de Wiele N."/>
            <person name="van Rossen-Uffink D."/>
            <person name="Oliveira J.V."/>
            <person name="Vesth T.C."/>
            <person name="Visser J."/>
            <person name="Yu J.-H."/>
            <person name="Zhou M."/>
            <person name="Andersen M.R."/>
            <person name="Archer D.B."/>
            <person name="Baker S.E."/>
            <person name="Benoit I."/>
            <person name="Brakhage A.A."/>
            <person name="Braus G.H."/>
            <person name="Fischer R."/>
            <person name="Frisvad J.C."/>
            <person name="Goldman G.H."/>
            <person name="Houbraken J."/>
            <person name="Oakley B."/>
            <person name="Pocsi I."/>
            <person name="Scazzocchio C."/>
            <person name="Seiboth B."/>
            <person name="vanKuyk P.A."/>
            <person name="Wortman J."/>
            <person name="Dyer P.S."/>
            <person name="Grigoriev I.V."/>
        </authorList>
    </citation>
    <scope>NUCLEOTIDE SEQUENCE [LARGE SCALE GENOMIC DNA]</scope>
    <source>
        <strain evidence="2">DTO 134E9</strain>
    </source>
</reference>